<name>A0AAJ2NJU5_ALKPS</name>
<comment type="caution">
    <text evidence="3">The sequence shown here is derived from an EMBL/GenBank/DDBJ whole genome shotgun (WGS) entry which is preliminary data.</text>
</comment>
<comment type="similarity">
    <text evidence="1">Belongs to the LutC/YkgG family.</text>
</comment>
<dbReference type="GO" id="GO:0006089">
    <property type="term" value="P:lactate metabolic process"/>
    <property type="evidence" value="ECO:0007669"/>
    <property type="project" value="UniProtKB-UniRule"/>
</dbReference>
<dbReference type="InterPro" id="IPR022823">
    <property type="entry name" value="LutC"/>
</dbReference>
<evidence type="ECO:0000313" key="4">
    <source>
        <dbReference type="Proteomes" id="UP001285636"/>
    </source>
</evidence>
<evidence type="ECO:0000313" key="3">
    <source>
        <dbReference type="EMBL" id="MDV2883732.1"/>
    </source>
</evidence>
<dbReference type="Pfam" id="PF02589">
    <property type="entry name" value="LUD_dom"/>
    <property type="match status" value="1"/>
</dbReference>
<dbReference type="Proteomes" id="UP001285636">
    <property type="component" value="Unassembled WGS sequence"/>
</dbReference>
<evidence type="ECO:0000256" key="1">
    <source>
        <dbReference type="HAMAP-Rule" id="MF_02104"/>
    </source>
</evidence>
<feature type="domain" description="LUD" evidence="2">
    <location>
        <begin position="50"/>
        <end position="228"/>
    </location>
</feature>
<dbReference type="AlphaFoldDB" id="A0AAJ2NJU5"/>
<dbReference type="PANTHER" id="PTHR43682:SF1">
    <property type="entry name" value="LACTATE UTILIZATION PROTEIN C"/>
    <property type="match status" value="1"/>
</dbReference>
<reference evidence="3" key="1">
    <citation type="submission" date="2023-10" db="EMBL/GenBank/DDBJ databases">
        <title>Screening of Alkalihalophilus pseudofirmusBZ-TG-HK211 and Its Alleviation of Salt Stress on Rapeseed Growth.</title>
        <authorList>
            <person name="Zhao B."/>
            <person name="Guo T."/>
        </authorList>
    </citation>
    <scope>NUCLEOTIDE SEQUENCE</scope>
    <source>
        <strain evidence="3">BZ-TG-HK211</strain>
    </source>
</reference>
<gene>
    <name evidence="1" type="primary">lutC</name>
    <name evidence="3" type="ORF">RYX45_00965</name>
</gene>
<dbReference type="InterPro" id="IPR037171">
    <property type="entry name" value="NagB/RpiA_transferase-like"/>
</dbReference>
<dbReference type="SUPFAM" id="SSF100950">
    <property type="entry name" value="NagB/RpiA/CoA transferase-like"/>
    <property type="match status" value="1"/>
</dbReference>
<dbReference type="Gene3D" id="3.40.50.10420">
    <property type="entry name" value="NagB/RpiA/CoA transferase-like"/>
    <property type="match status" value="1"/>
</dbReference>
<dbReference type="EMBL" id="JAWJAY010000001">
    <property type="protein sequence ID" value="MDV2883732.1"/>
    <property type="molecule type" value="Genomic_DNA"/>
</dbReference>
<dbReference type="PANTHER" id="PTHR43682">
    <property type="entry name" value="LACTATE UTILIZATION PROTEIN C"/>
    <property type="match status" value="1"/>
</dbReference>
<protein>
    <recommendedName>
        <fullName evidence="1">Lactate utilization protein C</fullName>
    </recommendedName>
</protein>
<accession>A0AAJ2NJU5</accession>
<dbReference type="HAMAP" id="MF_02104">
    <property type="entry name" value="LutC"/>
    <property type="match status" value="1"/>
</dbReference>
<organism evidence="3 4">
    <name type="scientific">Alkalihalophilus pseudofirmus</name>
    <name type="common">Bacillus pseudofirmus</name>
    <dbReference type="NCBI Taxonomy" id="79885"/>
    <lineage>
        <taxon>Bacteria</taxon>
        <taxon>Bacillati</taxon>
        <taxon>Bacillota</taxon>
        <taxon>Bacilli</taxon>
        <taxon>Bacillales</taxon>
        <taxon>Bacillaceae</taxon>
        <taxon>Alkalihalophilus</taxon>
    </lineage>
</organism>
<evidence type="ECO:0000259" key="2">
    <source>
        <dbReference type="Pfam" id="PF02589"/>
    </source>
</evidence>
<sequence length="231" mass="25832">MIQHRETFLNNVAKKLGRARKTTGVTRPDYRHKPQLEVMKDFTQDELVSVLKTQCLAIHTDVKETKREALVSAIDEVLDEYQAESVITWADSRFEEYGLKFFLERDTVDVWEADENSKSVEIAERADVGITFADYTLAESGTVVLLSDKGKGRSVSLLPTYYIAIIPKSTLVPRMTQATSAIHEMAKKSGSRIPSCINFISGPSNSADIEMNLVVGVHGPVRTCYIIVDDM</sequence>
<comment type="function">
    <text evidence="1">Is involved in L-lactate degradation and allows cells to grow with lactate as the sole carbon source.</text>
</comment>
<dbReference type="InterPro" id="IPR003741">
    <property type="entry name" value="LUD_dom"/>
</dbReference>
<proteinExistence type="inferred from homology"/>
<dbReference type="RefSeq" id="WP_323465603.1">
    <property type="nucleotide sequence ID" value="NZ_CP144224.1"/>
</dbReference>
<dbReference type="InterPro" id="IPR024185">
    <property type="entry name" value="FTHF_cligase-like_sf"/>
</dbReference>